<evidence type="ECO:0000256" key="4">
    <source>
        <dbReference type="ARBA" id="ARBA00023239"/>
    </source>
</evidence>
<dbReference type="EMBL" id="QFNK01000266">
    <property type="protein sequence ID" value="PZO82295.1"/>
    <property type="molecule type" value="Genomic_DNA"/>
</dbReference>
<reference evidence="7 8" key="1">
    <citation type="submission" date="2017-08" db="EMBL/GenBank/DDBJ databases">
        <title>Infants hospitalized years apart are colonized by the same room-sourced microbial strains.</title>
        <authorList>
            <person name="Brooks B."/>
            <person name="Olm M.R."/>
            <person name="Firek B.A."/>
            <person name="Baker R."/>
            <person name="Thomas B.C."/>
            <person name="Morowitz M.J."/>
            <person name="Banfield J.F."/>
        </authorList>
    </citation>
    <scope>NUCLEOTIDE SEQUENCE [LARGE SCALE GENOMIC DNA]</scope>
    <source>
        <strain evidence="7">S2_018_000_R2_104</strain>
    </source>
</reference>
<comment type="caution">
    <text evidence="7">The sequence shown here is derived from an EMBL/GenBank/DDBJ whole genome shotgun (WGS) entry which is preliminary data.</text>
</comment>
<dbReference type="AlphaFoldDB" id="A0A2W5BGW4"/>
<accession>A0A2W5BGW4</accession>
<dbReference type="PANTHER" id="PTHR43715:SF1">
    <property type="entry name" value="GDP-MANNOSE 4,6 DEHYDRATASE"/>
    <property type="match status" value="1"/>
</dbReference>
<gene>
    <name evidence="7" type="ORF">DI626_10180</name>
</gene>
<comment type="similarity">
    <text evidence="2">Belongs to the NAD(P)-dependent epimerase/dehydratase family. GDP-mannose 4,6-dehydratase subfamily.</text>
</comment>
<dbReference type="InterPro" id="IPR016040">
    <property type="entry name" value="NAD(P)-bd_dom"/>
</dbReference>
<keyword evidence="4" id="KW-0456">Lyase</keyword>
<feature type="domain" description="NAD(P)-binding" evidence="6">
    <location>
        <begin position="1"/>
        <end position="202"/>
    </location>
</feature>
<dbReference type="Gene3D" id="3.90.25.10">
    <property type="entry name" value="UDP-galactose 4-epimerase, domain 1"/>
    <property type="match status" value="1"/>
</dbReference>
<dbReference type="SUPFAM" id="SSF51735">
    <property type="entry name" value="NAD(P)-binding Rossmann-fold domains"/>
    <property type="match status" value="1"/>
</dbReference>
<evidence type="ECO:0000256" key="2">
    <source>
        <dbReference type="ARBA" id="ARBA00009263"/>
    </source>
</evidence>
<protein>
    <recommendedName>
        <fullName evidence="3">GDP-mannose 4,6-dehydratase</fullName>
        <ecNumber evidence="3">4.2.1.47</ecNumber>
    </recommendedName>
</protein>
<dbReference type="PANTHER" id="PTHR43715">
    <property type="entry name" value="GDP-MANNOSE 4,6-DEHYDRATASE"/>
    <property type="match status" value="1"/>
</dbReference>
<feature type="region of interest" description="Disordered" evidence="5">
    <location>
        <begin position="1"/>
        <end position="20"/>
    </location>
</feature>
<evidence type="ECO:0000256" key="1">
    <source>
        <dbReference type="ARBA" id="ARBA00001937"/>
    </source>
</evidence>
<evidence type="ECO:0000256" key="5">
    <source>
        <dbReference type="SAM" id="MobiDB-lite"/>
    </source>
</evidence>
<dbReference type="Pfam" id="PF16363">
    <property type="entry name" value="GDP_Man_Dehyd"/>
    <property type="match status" value="1"/>
</dbReference>
<dbReference type="InterPro" id="IPR006368">
    <property type="entry name" value="GDP_Man_deHydtase"/>
</dbReference>
<dbReference type="GO" id="GO:0042351">
    <property type="term" value="P:'de novo' GDP-L-fucose biosynthetic process"/>
    <property type="evidence" value="ECO:0007669"/>
    <property type="project" value="TreeGrafter"/>
</dbReference>
<sequence length="216" mass="24006">EMFGSASADAQNEETPFHPRSPYGISKLHAHWTTINFRESYGIFAANGILFNHESPLRGKEFVTRKITDGVARIKLGGTAPIELGNLEARRDWGYAKEYVDGMWRILQASKPDTYVLATGSSYSVRDFARMAFHIAGIDIAFEGSGKDEIAYNIKNGAVVVHINPKFYRPAEIDVLTGCSNKAKRDLGWSPQTTLEDLCALMVEADIRRNLSGKSF</sequence>
<name>A0A2W5BGW4_9BACT</name>
<dbReference type="EC" id="4.2.1.47" evidence="3"/>
<proteinExistence type="inferred from homology"/>
<feature type="non-terminal residue" evidence="7">
    <location>
        <position position="1"/>
    </location>
</feature>
<organism evidence="7 8">
    <name type="scientific">Micavibrio aeruginosavorus</name>
    <dbReference type="NCBI Taxonomy" id="349221"/>
    <lineage>
        <taxon>Bacteria</taxon>
        <taxon>Pseudomonadati</taxon>
        <taxon>Bdellovibrionota</taxon>
        <taxon>Bdellovibrionia</taxon>
        <taxon>Bdellovibrionales</taxon>
        <taxon>Pseudobdellovibrionaceae</taxon>
        <taxon>Micavibrio</taxon>
    </lineage>
</organism>
<evidence type="ECO:0000313" key="8">
    <source>
        <dbReference type="Proteomes" id="UP000249557"/>
    </source>
</evidence>
<comment type="cofactor">
    <cofactor evidence="1">
        <name>NADP(+)</name>
        <dbReference type="ChEBI" id="CHEBI:58349"/>
    </cofactor>
</comment>
<dbReference type="InterPro" id="IPR036291">
    <property type="entry name" value="NAD(P)-bd_dom_sf"/>
</dbReference>
<evidence type="ECO:0000313" key="7">
    <source>
        <dbReference type="EMBL" id="PZO82295.1"/>
    </source>
</evidence>
<dbReference type="GO" id="GO:0008446">
    <property type="term" value="F:GDP-mannose 4,6-dehydratase activity"/>
    <property type="evidence" value="ECO:0007669"/>
    <property type="project" value="UniProtKB-EC"/>
</dbReference>
<evidence type="ECO:0000256" key="3">
    <source>
        <dbReference type="ARBA" id="ARBA00011989"/>
    </source>
</evidence>
<evidence type="ECO:0000259" key="6">
    <source>
        <dbReference type="Pfam" id="PF16363"/>
    </source>
</evidence>
<dbReference type="Gene3D" id="3.40.50.720">
    <property type="entry name" value="NAD(P)-binding Rossmann-like Domain"/>
    <property type="match status" value="1"/>
</dbReference>
<dbReference type="Proteomes" id="UP000249557">
    <property type="component" value="Unassembled WGS sequence"/>
</dbReference>